<dbReference type="EMBL" id="CP001804">
    <property type="protein sequence ID" value="ACY14680.1"/>
    <property type="molecule type" value="Genomic_DNA"/>
</dbReference>
<evidence type="ECO:0000256" key="6">
    <source>
        <dbReference type="ARBA" id="ARBA00023235"/>
    </source>
</evidence>
<dbReference type="RefSeq" id="WP_012827288.1">
    <property type="nucleotide sequence ID" value="NC_013440.1"/>
</dbReference>
<evidence type="ECO:0000259" key="9">
    <source>
        <dbReference type="PROSITE" id="PS52040"/>
    </source>
</evidence>
<dbReference type="Gene3D" id="1.10.268.10">
    <property type="entry name" value="Topoisomerase, domain 3"/>
    <property type="match status" value="1"/>
</dbReference>
<name>D0LGV8_HALO1</name>
<dbReference type="GO" id="GO:0006265">
    <property type="term" value="P:DNA topological change"/>
    <property type="evidence" value="ECO:0007669"/>
    <property type="project" value="UniProtKB-UniRule"/>
</dbReference>
<dbReference type="Gene3D" id="3.90.199.10">
    <property type="entry name" value="Topoisomerase II, domain 5"/>
    <property type="match status" value="1"/>
</dbReference>
<dbReference type="InterPro" id="IPR013758">
    <property type="entry name" value="Topo_IIA_A/C_ab"/>
</dbReference>
<dbReference type="InterPro" id="IPR035516">
    <property type="entry name" value="Gyrase/topoIV_suA_C"/>
</dbReference>
<feature type="region of interest" description="Disordered" evidence="8">
    <location>
        <begin position="1"/>
        <end position="27"/>
    </location>
</feature>
<dbReference type="GO" id="GO:0003677">
    <property type="term" value="F:DNA binding"/>
    <property type="evidence" value="ECO:0007669"/>
    <property type="project" value="UniProtKB-UniRule"/>
</dbReference>
<keyword evidence="5 7" id="KW-0238">DNA-binding</keyword>
<dbReference type="GO" id="GO:0003918">
    <property type="term" value="F:DNA topoisomerase type II (double strand cut, ATP-hydrolyzing) activity"/>
    <property type="evidence" value="ECO:0007669"/>
    <property type="project" value="UniProtKB-EC"/>
</dbReference>
<feature type="region of interest" description="Disordered" evidence="8">
    <location>
        <begin position="767"/>
        <end position="787"/>
    </location>
</feature>
<dbReference type="Gene3D" id="3.30.1360.40">
    <property type="match status" value="1"/>
</dbReference>
<organism evidence="10 11">
    <name type="scientific">Haliangium ochraceum (strain DSM 14365 / JCM 11303 / SMP-2)</name>
    <dbReference type="NCBI Taxonomy" id="502025"/>
    <lineage>
        <taxon>Bacteria</taxon>
        <taxon>Pseudomonadati</taxon>
        <taxon>Myxococcota</taxon>
        <taxon>Polyangia</taxon>
        <taxon>Haliangiales</taxon>
        <taxon>Kofleriaceae</taxon>
        <taxon>Haliangium</taxon>
    </lineage>
</organism>
<dbReference type="STRING" id="502025.Hoch_2135"/>
<accession>D0LGV8</accession>
<keyword evidence="11" id="KW-1185">Reference proteome</keyword>
<dbReference type="InterPro" id="IPR002205">
    <property type="entry name" value="Topo_IIA_dom_A"/>
</dbReference>
<dbReference type="InterPro" id="IPR013757">
    <property type="entry name" value="Topo_IIA_A_a_sf"/>
</dbReference>
<dbReference type="InterPro" id="IPR013760">
    <property type="entry name" value="Topo_IIA-like_dom_sf"/>
</dbReference>
<reference evidence="10 11" key="1">
    <citation type="journal article" date="2010" name="Stand. Genomic Sci.">
        <title>Complete genome sequence of Haliangium ochraceum type strain (SMP-2).</title>
        <authorList>
            <consortium name="US DOE Joint Genome Institute (JGI-PGF)"/>
            <person name="Ivanova N."/>
            <person name="Daum C."/>
            <person name="Lang E."/>
            <person name="Abt B."/>
            <person name="Kopitz M."/>
            <person name="Saunders E."/>
            <person name="Lapidus A."/>
            <person name="Lucas S."/>
            <person name="Glavina Del Rio T."/>
            <person name="Nolan M."/>
            <person name="Tice H."/>
            <person name="Copeland A."/>
            <person name="Cheng J.F."/>
            <person name="Chen F."/>
            <person name="Bruce D."/>
            <person name="Goodwin L."/>
            <person name="Pitluck S."/>
            <person name="Mavromatis K."/>
            <person name="Pati A."/>
            <person name="Mikhailova N."/>
            <person name="Chen A."/>
            <person name="Palaniappan K."/>
            <person name="Land M."/>
            <person name="Hauser L."/>
            <person name="Chang Y.J."/>
            <person name="Jeffries C.D."/>
            <person name="Detter J.C."/>
            <person name="Brettin T."/>
            <person name="Rohde M."/>
            <person name="Goker M."/>
            <person name="Bristow J."/>
            <person name="Markowitz V."/>
            <person name="Eisen J.A."/>
            <person name="Hugenholtz P."/>
            <person name="Kyrpides N.C."/>
            <person name="Klenk H.P."/>
        </authorList>
    </citation>
    <scope>NUCLEOTIDE SEQUENCE [LARGE SCALE GENOMIC DNA]</scope>
    <source>
        <strain evidence="11">DSM 14365 / CIP 107738 / JCM 11303 / AJ 13395 / SMP-2</strain>
    </source>
</reference>
<dbReference type="NCBIfam" id="NF004044">
    <property type="entry name" value="PRK05561.1"/>
    <property type="match status" value="1"/>
</dbReference>
<dbReference type="Proteomes" id="UP000001880">
    <property type="component" value="Chromosome"/>
</dbReference>
<evidence type="ECO:0000313" key="10">
    <source>
        <dbReference type="EMBL" id="ACY14680.1"/>
    </source>
</evidence>
<keyword evidence="6 7" id="KW-0413">Isomerase</keyword>
<dbReference type="InterPro" id="IPR006691">
    <property type="entry name" value="GyrA/parC_rep"/>
</dbReference>
<dbReference type="eggNOG" id="COG0188">
    <property type="taxonomic scope" value="Bacteria"/>
</dbReference>
<evidence type="ECO:0000256" key="1">
    <source>
        <dbReference type="ARBA" id="ARBA00000185"/>
    </source>
</evidence>
<dbReference type="PANTHER" id="PTHR43493">
    <property type="entry name" value="DNA GYRASE/TOPOISOMERASE SUBUNIT A"/>
    <property type="match status" value="1"/>
</dbReference>
<dbReference type="Pfam" id="PF03989">
    <property type="entry name" value="DNA_gyraseA_C"/>
    <property type="match status" value="2"/>
</dbReference>
<feature type="active site" description="O-(5'-phospho-DNA)-tyrosine intermediate" evidence="7">
    <location>
        <position position="143"/>
    </location>
</feature>
<evidence type="ECO:0000256" key="7">
    <source>
        <dbReference type="PROSITE-ProRule" id="PRU01384"/>
    </source>
</evidence>
<feature type="compositionally biased region" description="Basic residues" evidence="8">
    <location>
        <begin position="1"/>
        <end position="11"/>
    </location>
</feature>
<evidence type="ECO:0000256" key="3">
    <source>
        <dbReference type="ARBA" id="ARBA00012895"/>
    </source>
</evidence>
<comment type="similarity">
    <text evidence="2">Belongs to the type II topoisomerase GyrA/ParC subunit family.</text>
</comment>
<dbReference type="Pfam" id="PF00521">
    <property type="entry name" value="DNA_topoisoIV"/>
    <property type="match status" value="1"/>
</dbReference>
<evidence type="ECO:0000313" key="11">
    <source>
        <dbReference type="Proteomes" id="UP000001880"/>
    </source>
</evidence>
<evidence type="ECO:0000256" key="4">
    <source>
        <dbReference type="ARBA" id="ARBA00023029"/>
    </source>
</evidence>
<dbReference type="GO" id="GO:0009330">
    <property type="term" value="C:DNA topoisomerase type II (double strand cut, ATP-hydrolyzing) complex"/>
    <property type="evidence" value="ECO:0007669"/>
    <property type="project" value="TreeGrafter"/>
</dbReference>
<dbReference type="SUPFAM" id="SSF56719">
    <property type="entry name" value="Type II DNA topoisomerase"/>
    <property type="match status" value="1"/>
</dbReference>
<dbReference type="SMART" id="SM00434">
    <property type="entry name" value="TOP4c"/>
    <property type="match status" value="1"/>
</dbReference>
<comment type="catalytic activity">
    <reaction evidence="1 7">
        <text>ATP-dependent breakage, passage and rejoining of double-stranded DNA.</text>
        <dbReference type="EC" id="5.6.2.2"/>
    </reaction>
</comment>
<dbReference type="PROSITE" id="PS52040">
    <property type="entry name" value="TOPO_IIA"/>
    <property type="match status" value="1"/>
</dbReference>
<proteinExistence type="inferred from homology"/>
<feature type="domain" description="Topo IIA-type catalytic" evidence="9">
    <location>
        <begin position="54"/>
        <end position="524"/>
    </location>
</feature>
<evidence type="ECO:0000256" key="5">
    <source>
        <dbReference type="ARBA" id="ARBA00023125"/>
    </source>
</evidence>
<sequence>MATKRRRSKKSSKSDAPSGTDDYMGGGELDASLQAEARRRYLNYALSVITARALPDVRDGLKPVQRRILYAMQADEKLSHEAKHKKSAKVVGAVIGRYHPHGDTAVYDAMVRMAQPFSLRLPLVDGSGNFGSLDGDSPAAYRYTEARLTAAAMQLLDELKYATVPFRANYDATAEEPTVLPARFPNLLVNGSTGIAVGMATNIPPHNLRELTKALIALADDPELNVSGLLKYIKGPDFPTGGQILNSKAELREIYEEGRGAIRVRGEYKLETQKRSKILVVTSVPYGVTKATVVERIAEVIIKRKLPQLLDVRDESTTDVRVVLEIKKDADPEMIMAYLFKHTPLQLNFNVNLTCLVPSGNDASQPAQLGLKDMLRHFLDFRYEVTERRYQFELAALLRRIHILEGFVVIFDALDETIRIIRRSDGRQDAAQKIMKKFGLDKEQVDAILELRLYRLAKLEINIIREELADKRSQAKSIEAILRSEKKLWGVVKTELGEVAELLGDARRTKTGGAAAELEFDADAYIIDEDAHVVLTRDGWLKRQRELKDPTSTRLREGDEVMAVLAGSTKEHVAFFTNYGSAYVIKIYDVPATSGYGDPVQKLFKFKDGERIVAAMAFDPRAMPPDELLTVSSGGFGQRFASEPFTQPTTRAGRKFARPPKGDEIVDVVATEEDDIVVVATRKGYTLACRSGEINKLENPGKGVTVIKTGEHDKVIGFISGGRRAEALYVESAKGGRTFELHAVAQRLTTRGGKGHQLVKRSTLKLTPQTAELPPPLANNEGNKEVH</sequence>
<dbReference type="PANTHER" id="PTHR43493:SF5">
    <property type="entry name" value="DNA GYRASE SUBUNIT A, CHLOROPLASTIC_MITOCHONDRIAL"/>
    <property type="match status" value="1"/>
</dbReference>
<protein>
    <recommendedName>
        <fullName evidence="3">DNA topoisomerase (ATP-hydrolyzing)</fullName>
        <ecNumber evidence="3">5.6.2.2</ecNumber>
    </recommendedName>
</protein>
<dbReference type="OrthoDB" id="9806486at2"/>
<dbReference type="InterPro" id="IPR050220">
    <property type="entry name" value="Type_II_DNA_Topoisomerases"/>
</dbReference>
<dbReference type="EC" id="5.6.2.2" evidence="3"/>
<dbReference type="CDD" id="cd00187">
    <property type="entry name" value="TOP4c"/>
    <property type="match status" value="1"/>
</dbReference>
<dbReference type="Gene3D" id="2.120.10.90">
    <property type="entry name" value="DNA gyrase/topoisomerase IV, subunit A, C-terminal"/>
    <property type="match status" value="1"/>
</dbReference>
<gene>
    <name evidence="10" type="ordered locus">Hoch_2135</name>
</gene>
<dbReference type="HOGENOM" id="CLU_002977_6_1_7"/>
<evidence type="ECO:0000256" key="8">
    <source>
        <dbReference type="SAM" id="MobiDB-lite"/>
    </source>
</evidence>
<evidence type="ECO:0000256" key="2">
    <source>
        <dbReference type="ARBA" id="ARBA00008263"/>
    </source>
</evidence>
<dbReference type="AlphaFoldDB" id="D0LGV8"/>
<dbReference type="GO" id="GO:0005737">
    <property type="term" value="C:cytoplasm"/>
    <property type="evidence" value="ECO:0007669"/>
    <property type="project" value="TreeGrafter"/>
</dbReference>
<dbReference type="GO" id="GO:0005524">
    <property type="term" value="F:ATP binding"/>
    <property type="evidence" value="ECO:0007669"/>
    <property type="project" value="InterPro"/>
</dbReference>
<dbReference type="KEGG" id="hoh:Hoch_2135"/>
<dbReference type="SUPFAM" id="SSF101904">
    <property type="entry name" value="GyrA/ParC C-terminal domain-like"/>
    <property type="match status" value="1"/>
</dbReference>
<keyword evidence="4 7" id="KW-0799">Topoisomerase</keyword>